<proteinExistence type="predicted"/>
<feature type="compositionally biased region" description="Basic and acidic residues" evidence="1">
    <location>
        <begin position="1"/>
        <end position="29"/>
    </location>
</feature>
<evidence type="ECO:0000256" key="1">
    <source>
        <dbReference type="SAM" id="MobiDB-lite"/>
    </source>
</evidence>
<accession>A0AAD9T8R2</accession>
<dbReference type="Gene3D" id="6.10.140.1430">
    <property type="match status" value="1"/>
</dbReference>
<feature type="compositionally biased region" description="Basic and acidic residues" evidence="1">
    <location>
        <begin position="43"/>
        <end position="52"/>
    </location>
</feature>
<keyword evidence="3" id="KW-1185">Reference proteome</keyword>
<evidence type="ECO:0000313" key="2">
    <source>
        <dbReference type="EMBL" id="KAK2631657.1"/>
    </source>
</evidence>
<sequence length="119" mass="12783">MASHDKSFRAGETKGREDGPSDGGRERQGRGSQGQDYDTAQAAKDKTHESKDQSGSYISEKAGAAKQKASETAEATKEKASRAAEQVKSMAQGAKESVKHTFGMAGDEDQDRDDPPRYT</sequence>
<evidence type="ECO:0000313" key="3">
    <source>
        <dbReference type="Proteomes" id="UP000030711"/>
    </source>
</evidence>
<feature type="region of interest" description="Disordered" evidence="1">
    <location>
        <begin position="1"/>
        <end position="119"/>
    </location>
</feature>
<reference evidence="2 3" key="1">
    <citation type="journal article" date="2014" name="Nature">
        <title>The genome of Eucalyptus grandis.</title>
        <authorList>
            <person name="Myburg A.A."/>
            <person name="Grattapaglia D."/>
            <person name="Tuskan G.A."/>
            <person name="Hellsten U."/>
            <person name="Hayes R.D."/>
            <person name="Grimwood J."/>
            <person name="Jenkins J."/>
            <person name="Lindquist E."/>
            <person name="Tice H."/>
            <person name="Bauer D."/>
            <person name="Goodstein D.M."/>
            <person name="Dubchak I."/>
            <person name="Poliakov A."/>
            <person name="Mizrachi E."/>
            <person name="Kullan A.R."/>
            <person name="Hussey S.G."/>
            <person name="Pinard D."/>
            <person name="van der Merwe K."/>
            <person name="Singh P."/>
            <person name="van Jaarsveld I."/>
            <person name="Silva-Junior O.B."/>
            <person name="Togawa R.C."/>
            <person name="Pappas M.R."/>
            <person name="Faria D.A."/>
            <person name="Sansaloni C.P."/>
            <person name="Petroli C.D."/>
            <person name="Yang X."/>
            <person name="Ranjan P."/>
            <person name="Tschaplinski T.J."/>
            <person name="Ye C.Y."/>
            <person name="Li T."/>
            <person name="Sterck L."/>
            <person name="Vanneste K."/>
            <person name="Murat F."/>
            <person name="Soler M."/>
            <person name="Clemente H.S."/>
            <person name="Saidi N."/>
            <person name="Cassan-Wang H."/>
            <person name="Dunand C."/>
            <person name="Hefer C.A."/>
            <person name="Bornberg-Bauer E."/>
            <person name="Kersting A.R."/>
            <person name="Vining K."/>
            <person name="Amarasinghe V."/>
            <person name="Ranik M."/>
            <person name="Naithani S."/>
            <person name="Elser J."/>
            <person name="Boyd A.E."/>
            <person name="Liston A."/>
            <person name="Spatafora J.W."/>
            <person name="Dharmwardhana P."/>
            <person name="Raja R."/>
            <person name="Sullivan C."/>
            <person name="Romanel E."/>
            <person name="Alves-Ferreira M."/>
            <person name="Kulheim C."/>
            <person name="Foley W."/>
            <person name="Carocha V."/>
            <person name="Paiva J."/>
            <person name="Kudrna D."/>
            <person name="Brommonschenkel S.H."/>
            <person name="Pasquali G."/>
            <person name="Byrne M."/>
            <person name="Rigault P."/>
            <person name="Tibbits J."/>
            <person name="Spokevicius A."/>
            <person name="Jones R.C."/>
            <person name="Steane D.A."/>
            <person name="Vaillancourt R.E."/>
            <person name="Potts B.M."/>
            <person name="Joubert F."/>
            <person name="Barry K."/>
            <person name="Pappas G.J."/>
            <person name="Strauss S.H."/>
            <person name="Jaiswal P."/>
            <person name="Grima-Pettenati J."/>
            <person name="Salse J."/>
            <person name="Van de Peer Y."/>
            <person name="Rokhsar D.S."/>
            <person name="Schmutz J."/>
        </authorList>
    </citation>
    <scope>NUCLEOTIDE SEQUENCE [LARGE SCALE GENOMIC DNA]</scope>
    <source>
        <strain evidence="3">cv. BRASUZ1</strain>
        <tissue evidence="2">Leaf extractions</tissue>
    </source>
</reference>
<feature type="compositionally biased region" description="Basic and acidic residues" evidence="1">
    <location>
        <begin position="68"/>
        <end position="82"/>
    </location>
</feature>
<comment type="caution">
    <text evidence="2">The sequence shown here is derived from an EMBL/GenBank/DDBJ whole genome shotgun (WGS) entry which is preliminary data.</text>
</comment>
<dbReference type="EMBL" id="MU849345">
    <property type="protein sequence ID" value="KAK2631657.1"/>
    <property type="molecule type" value="Genomic_DNA"/>
</dbReference>
<gene>
    <name evidence="2" type="ORF">EUGRSUZ_L02621</name>
</gene>
<protein>
    <submittedName>
        <fullName evidence="2">Uncharacterized protein</fullName>
    </submittedName>
</protein>
<organism evidence="2 3">
    <name type="scientific">Eucalyptus grandis</name>
    <name type="common">Flooded gum</name>
    <dbReference type="NCBI Taxonomy" id="71139"/>
    <lineage>
        <taxon>Eukaryota</taxon>
        <taxon>Viridiplantae</taxon>
        <taxon>Streptophyta</taxon>
        <taxon>Embryophyta</taxon>
        <taxon>Tracheophyta</taxon>
        <taxon>Spermatophyta</taxon>
        <taxon>Magnoliopsida</taxon>
        <taxon>eudicotyledons</taxon>
        <taxon>Gunneridae</taxon>
        <taxon>Pentapetalae</taxon>
        <taxon>rosids</taxon>
        <taxon>malvids</taxon>
        <taxon>Myrtales</taxon>
        <taxon>Myrtaceae</taxon>
        <taxon>Myrtoideae</taxon>
        <taxon>Eucalypteae</taxon>
        <taxon>Eucalyptus</taxon>
    </lineage>
</organism>
<dbReference type="AlphaFoldDB" id="A0AAD9T8R2"/>
<dbReference type="Proteomes" id="UP000030711">
    <property type="component" value="Unassembled WGS sequence"/>
</dbReference>
<name>A0AAD9T8R2_EUCGR</name>